<dbReference type="InterPro" id="IPR036736">
    <property type="entry name" value="ACP-like_sf"/>
</dbReference>
<dbReference type="PROSITE" id="PS50075">
    <property type="entry name" value="CARRIER"/>
    <property type="match status" value="1"/>
</dbReference>
<dbReference type="EMBL" id="BAAAUX010000012">
    <property type="protein sequence ID" value="GAA2789656.1"/>
    <property type="molecule type" value="Genomic_DNA"/>
</dbReference>
<keyword evidence="1" id="KW-0596">Phosphopantetheine</keyword>
<name>A0ABN3VBM8_9PSEU</name>
<proteinExistence type="predicted"/>
<dbReference type="RefSeq" id="WP_344679810.1">
    <property type="nucleotide sequence ID" value="NZ_BAAAUX010000012.1"/>
</dbReference>
<gene>
    <name evidence="4" type="ORF">GCM10010470_25320</name>
</gene>
<dbReference type="PROSITE" id="PS00012">
    <property type="entry name" value="PHOSPHOPANTETHEINE"/>
    <property type="match status" value="1"/>
</dbReference>
<evidence type="ECO:0000313" key="4">
    <source>
        <dbReference type="EMBL" id="GAA2789656.1"/>
    </source>
</evidence>
<dbReference type="Proteomes" id="UP001500979">
    <property type="component" value="Unassembled WGS sequence"/>
</dbReference>
<dbReference type="Pfam" id="PF00550">
    <property type="entry name" value="PP-binding"/>
    <property type="match status" value="1"/>
</dbReference>
<reference evidence="4 5" key="1">
    <citation type="journal article" date="2019" name="Int. J. Syst. Evol. Microbiol.">
        <title>The Global Catalogue of Microorganisms (GCM) 10K type strain sequencing project: providing services to taxonomists for standard genome sequencing and annotation.</title>
        <authorList>
            <consortium name="The Broad Institute Genomics Platform"/>
            <consortium name="The Broad Institute Genome Sequencing Center for Infectious Disease"/>
            <person name="Wu L."/>
            <person name="Ma J."/>
        </authorList>
    </citation>
    <scope>NUCLEOTIDE SEQUENCE [LARGE SCALE GENOMIC DNA]</scope>
    <source>
        <strain evidence="4 5">JCM 9383</strain>
    </source>
</reference>
<evidence type="ECO:0000259" key="3">
    <source>
        <dbReference type="PROSITE" id="PS50075"/>
    </source>
</evidence>
<dbReference type="SUPFAM" id="SSF47336">
    <property type="entry name" value="ACP-like"/>
    <property type="match status" value="1"/>
</dbReference>
<feature type="domain" description="Carrier" evidence="3">
    <location>
        <begin position="5"/>
        <end position="81"/>
    </location>
</feature>
<dbReference type="InterPro" id="IPR020806">
    <property type="entry name" value="PKS_PP-bd"/>
</dbReference>
<dbReference type="SMART" id="SM00823">
    <property type="entry name" value="PKS_PP"/>
    <property type="match status" value="1"/>
</dbReference>
<dbReference type="Gene3D" id="1.10.1200.10">
    <property type="entry name" value="ACP-like"/>
    <property type="match status" value="1"/>
</dbReference>
<comment type="caution">
    <text evidence="4">The sequence shown here is derived from an EMBL/GenBank/DDBJ whole genome shotgun (WGS) entry which is preliminary data.</text>
</comment>
<organism evidence="4 5">
    <name type="scientific">Saccharopolyspora taberi</name>
    <dbReference type="NCBI Taxonomy" id="60895"/>
    <lineage>
        <taxon>Bacteria</taxon>
        <taxon>Bacillati</taxon>
        <taxon>Actinomycetota</taxon>
        <taxon>Actinomycetes</taxon>
        <taxon>Pseudonocardiales</taxon>
        <taxon>Pseudonocardiaceae</taxon>
        <taxon>Saccharopolyspora</taxon>
    </lineage>
</organism>
<evidence type="ECO:0000313" key="5">
    <source>
        <dbReference type="Proteomes" id="UP001500979"/>
    </source>
</evidence>
<keyword evidence="2" id="KW-0597">Phosphoprotein</keyword>
<evidence type="ECO:0000256" key="2">
    <source>
        <dbReference type="ARBA" id="ARBA00022553"/>
    </source>
</evidence>
<dbReference type="InterPro" id="IPR006162">
    <property type="entry name" value="Ppantetheine_attach_site"/>
</dbReference>
<evidence type="ECO:0000256" key="1">
    <source>
        <dbReference type="ARBA" id="ARBA00022450"/>
    </source>
</evidence>
<protein>
    <submittedName>
        <fullName evidence="4">Acyl carrier protein</fullName>
    </submittedName>
</protein>
<accession>A0ABN3VBM8</accession>
<dbReference type="InterPro" id="IPR009081">
    <property type="entry name" value="PP-bd_ACP"/>
</dbReference>
<keyword evidence="5" id="KW-1185">Reference proteome</keyword>
<sequence length="86" mass="9382">MTAKQFGIEDLKRILREGAGEGADLDGDILDVPFEDLGYESLALLETGSRISREFGVELEETEMTDVDTPRALIDVVNAQLLAARA</sequence>